<dbReference type="RefSeq" id="WP_211542533.1">
    <property type="nucleotide sequence ID" value="NZ_JAGTUK010000002.1"/>
</dbReference>
<feature type="transmembrane region" description="Helical" evidence="1">
    <location>
        <begin position="46"/>
        <end position="63"/>
    </location>
</feature>
<feature type="transmembrane region" description="Helical" evidence="1">
    <location>
        <begin position="137"/>
        <end position="162"/>
    </location>
</feature>
<feature type="transmembrane region" description="Helical" evidence="1">
    <location>
        <begin position="21"/>
        <end position="40"/>
    </location>
</feature>
<dbReference type="EMBL" id="JAGTUK010000002">
    <property type="protein sequence ID" value="MBS0024032.1"/>
    <property type="molecule type" value="Genomic_DNA"/>
</dbReference>
<evidence type="ECO:0000256" key="1">
    <source>
        <dbReference type="SAM" id="Phobius"/>
    </source>
</evidence>
<comment type="caution">
    <text evidence="2">The sequence shown here is derived from an EMBL/GenBank/DDBJ whole genome shotgun (WGS) entry which is preliminary data.</text>
</comment>
<proteinExistence type="predicted"/>
<feature type="transmembrane region" description="Helical" evidence="1">
    <location>
        <begin position="75"/>
        <end position="96"/>
    </location>
</feature>
<keyword evidence="3" id="KW-1185">Reference proteome</keyword>
<keyword evidence="1" id="KW-1133">Transmembrane helix</keyword>
<name>A0ABS5INR8_9MICO</name>
<organism evidence="2 3">
    <name type="scientific">Microbacterium paraoxydans</name>
    <dbReference type="NCBI Taxonomy" id="199592"/>
    <lineage>
        <taxon>Bacteria</taxon>
        <taxon>Bacillati</taxon>
        <taxon>Actinomycetota</taxon>
        <taxon>Actinomycetes</taxon>
        <taxon>Micrococcales</taxon>
        <taxon>Microbacteriaceae</taxon>
        <taxon>Microbacterium</taxon>
    </lineage>
</organism>
<evidence type="ECO:0000313" key="2">
    <source>
        <dbReference type="EMBL" id="MBS0024032.1"/>
    </source>
</evidence>
<sequence length="164" mass="16773">MDGLTTAVSPAAPRRTLRIDALRHLAVLAGMLVLMVPALAEGHDSLAAVGAMFALLAWAAVAAGWRRVRGDGSPIVPGAVEDPFAMGLMMATPYLWPVGGGHGHGAGVASNPPVVMVLVSVLVILGWVALRVRAARVGVLAASLGLWSCLLMLIGSLIVMGVQA</sequence>
<reference evidence="2 3" key="1">
    <citation type="submission" date="2021-04" db="EMBL/GenBank/DDBJ databases">
        <title>Whole genome analysis of root endophytic bacterium Microbacterium paraoxydans ku-mp colonizing RP-bio226 rice variety.</title>
        <authorList>
            <person name="Ulaganathan K."/>
            <person name="Latha B."/>
        </authorList>
    </citation>
    <scope>NUCLEOTIDE SEQUENCE [LARGE SCALE GENOMIC DNA]</scope>
    <source>
        <strain evidence="3">ku-mp</strain>
    </source>
</reference>
<keyword evidence="1" id="KW-0812">Transmembrane</keyword>
<keyword evidence="1" id="KW-0472">Membrane</keyword>
<evidence type="ECO:0000313" key="3">
    <source>
        <dbReference type="Proteomes" id="UP000678243"/>
    </source>
</evidence>
<protein>
    <submittedName>
        <fullName evidence="2">Uncharacterized protein</fullName>
    </submittedName>
</protein>
<gene>
    <name evidence="2" type="ORF">KE274_07895</name>
</gene>
<dbReference type="Proteomes" id="UP000678243">
    <property type="component" value="Unassembled WGS sequence"/>
</dbReference>
<feature type="transmembrane region" description="Helical" evidence="1">
    <location>
        <begin position="108"/>
        <end position="130"/>
    </location>
</feature>
<accession>A0ABS5INR8</accession>